<keyword evidence="4 5" id="KW-0472">Membrane</keyword>
<feature type="transmembrane region" description="Helical" evidence="5">
    <location>
        <begin position="31"/>
        <end position="48"/>
    </location>
</feature>
<feature type="transmembrane region" description="Helical" evidence="5">
    <location>
        <begin position="245"/>
        <end position="262"/>
    </location>
</feature>
<comment type="subcellular location">
    <subcellularLocation>
        <location evidence="1">Membrane</location>
        <topology evidence="1">Multi-pass membrane protein</topology>
    </subcellularLocation>
</comment>
<keyword evidence="2 5" id="KW-0812">Transmembrane</keyword>
<protein>
    <submittedName>
        <fullName evidence="7">O-antigen ligase family protein</fullName>
    </submittedName>
</protein>
<feature type="transmembrane region" description="Helical" evidence="5">
    <location>
        <begin position="221"/>
        <end position="238"/>
    </location>
</feature>
<dbReference type="PANTHER" id="PTHR37422:SF13">
    <property type="entry name" value="LIPOPOLYSACCHARIDE BIOSYNTHESIS PROTEIN PA4999-RELATED"/>
    <property type="match status" value="1"/>
</dbReference>
<sequence>MFKENKFNNIILTLTPIITFIIIFSITNKNYLVSAMYIISILTILYLIKDKSIYDLLYAILLVSTFFDYSLYIPHNEKIYIFHIVLFIFTIISLRRVFNDKSIFLKLDKKILTIYSIWFIYMCISITWALNKQLAIKYLAIYLMMFAFIIDIIIYNINKERLKQTIKLLVFLLSLVVIIGAIEVILGQQLPIKHYYYDGINVPFINVIRARPIVFSFNTNNLAATLAMLSPLFFYSIYKFDNLILKIYFFFVSCISFSLIVITTSRTGIKGIELSFALYLIYCIYSFKKTGLRGMIIPLLLIISFTFLRFNSINFMNIDSADNSTKSEANDLLLNKMDSLANEQLEVGNAGSLNIRWTIIDDVVEGILIKEKRLLGYGVGNVEQYLKTQNNTHGVFSPHCYAIEIFGDFGVVGIVLYGIYYLYLLISNIIIGIKRKSIPCIASATGLITFSITSFGPSSITYVFSYWILIAMSISCIQVYKCKSPMINIKID</sequence>
<evidence type="ECO:0000313" key="8">
    <source>
        <dbReference type="Proteomes" id="UP000587880"/>
    </source>
</evidence>
<accession>A0A7X9SSV0</accession>
<dbReference type="AlphaFoldDB" id="A0A7X9SSV0"/>
<name>A0A7X9SSV0_CLOBE</name>
<dbReference type="GO" id="GO:0016874">
    <property type="term" value="F:ligase activity"/>
    <property type="evidence" value="ECO:0007669"/>
    <property type="project" value="UniProtKB-KW"/>
</dbReference>
<comment type="caution">
    <text evidence="7">The sequence shown here is derived from an EMBL/GenBank/DDBJ whole genome shotgun (WGS) entry which is preliminary data.</text>
</comment>
<evidence type="ECO:0000313" key="7">
    <source>
        <dbReference type="EMBL" id="NMF07401.1"/>
    </source>
</evidence>
<feature type="transmembrane region" description="Helical" evidence="5">
    <location>
        <begin position="405"/>
        <end position="426"/>
    </location>
</feature>
<gene>
    <name evidence="7" type="ORF">HF849_22190</name>
</gene>
<evidence type="ECO:0000256" key="4">
    <source>
        <dbReference type="ARBA" id="ARBA00023136"/>
    </source>
</evidence>
<feature type="transmembrane region" description="Helical" evidence="5">
    <location>
        <begin position="79"/>
        <end position="98"/>
    </location>
</feature>
<dbReference type="PANTHER" id="PTHR37422">
    <property type="entry name" value="TEICHURONIC ACID BIOSYNTHESIS PROTEIN TUAE"/>
    <property type="match status" value="1"/>
</dbReference>
<evidence type="ECO:0000259" key="6">
    <source>
        <dbReference type="Pfam" id="PF04932"/>
    </source>
</evidence>
<feature type="transmembrane region" description="Helical" evidence="5">
    <location>
        <begin position="110"/>
        <end position="130"/>
    </location>
</feature>
<evidence type="ECO:0000256" key="3">
    <source>
        <dbReference type="ARBA" id="ARBA00022989"/>
    </source>
</evidence>
<dbReference type="EMBL" id="JABAGD010000058">
    <property type="protein sequence ID" value="NMF07401.1"/>
    <property type="molecule type" value="Genomic_DNA"/>
</dbReference>
<feature type="transmembrane region" description="Helical" evidence="5">
    <location>
        <begin position="168"/>
        <end position="186"/>
    </location>
</feature>
<keyword evidence="3 5" id="KW-1133">Transmembrane helix</keyword>
<feature type="domain" description="O-antigen ligase-related" evidence="6">
    <location>
        <begin position="253"/>
        <end position="417"/>
    </location>
</feature>
<evidence type="ECO:0000256" key="2">
    <source>
        <dbReference type="ARBA" id="ARBA00022692"/>
    </source>
</evidence>
<organism evidence="7 8">
    <name type="scientific">Clostridium beijerinckii</name>
    <name type="common">Clostridium MP</name>
    <dbReference type="NCBI Taxonomy" id="1520"/>
    <lineage>
        <taxon>Bacteria</taxon>
        <taxon>Bacillati</taxon>
        <taxon>Bacillota</taxon>
        <taxon>Clostridia</taxon>
        <taxon>Eubacteriales</taxon>
        <taxon>Clostridiaceae</taxon>
        <taxon>Clostridium</taxon>
    </lineage>
</organism>
<feature type="transmembrane region" description="Helical" evidence="5">
    <location>
        <begin position="136"/>
        <end position="156"/>
    </location>
</feature>
<dbReference type="Proteomes" id="UP000587880">
    <property type="component" value="Unassembled WGS sequence"/>
</dbReference>
<reference evidence="7 8" key="1">
    <citation type="submission" date="2020-04" db="EMBL/GenBank/DDBJ databases">
        <authorList>
            <person name="Hitch T.C.A."/>
            <person name="Wylensek D."/>
            <person name="Clavel T."/>
        </authorList>
    </citation>
    <scope>NUCLEOTIDE SEQUENCE [LARGE SCALE GENOMIC DNA]</scope>
    <source>
        <strain evidence="7 8">WB01_NA02</strain>
    </source>
</reference>
<dbReference type="Pfam" id="PF04932">
    <property type="entry name" value="Wzy_C"/>
    <property type="match status" value="1"/>
</dbReference>
<feature type="transmembrane region" description="Helical" evidence="5">
    <location>
        <begin position="55"/>
        <end position="73"/>
    </location>
</feature>
<feature type="transmembrane region" description="Helical" evidence="5">
    <location>
        <begin position="292"/>
        <end position="310"/>
    </location>
</feature>
<dbReference type="InterPro" id="IPR051533">
    <property type="entry name" value="WaaL-like"/>
</dbReference>
<evidence type="ECO:0000256" key="1">
    <source>
        <dbReference type="ARBA" id="ARBA00004141"/>
    </source>
</evidence>
<dbReference type="RefSeq" id="WP_168983194.1">
    <property type="nucleotide sequence ID" value="NZ_JABAGD010000058.1"/>
</dbReference>
<proteinExistence type="predicted"/>
<dbReference type="InterPro" id="IPR007016">
    <property type="entry name" value="O-antigen_ligase-rel_domated"/>
</dbReference>
<evidence type="ECO:0000256" key="5">
    <source>
        <dbReference type="SAM" id="Phobius"/>
    </source>
</evidence>
<dbReference type="GO" id="GO:0016020">
    <property type="term" value="C:membrane"/>
    <property type="evidence" value="ECO:0007669"/>
    <property type="project" value="UniProtKB-SubCell"/>
</dbReference>
<feature type="transmembrane region" description="Helical" evidence="5">
    <location>
        <begin position="7"/>
        <end position="25"/>
    </location>
</feature>
<keyword evidence="7" id="KW-0436">Ligase</keyword>